<organism evidence="1 2">
    <name type="scientific">Bacillus cereus</name>
    <dbReference type="NCBI Taxonomy" id="1396"/>
    <lineage>
        <taxon>Bacteria</taxon>
        <taxon>Bacillati</taxon>
        <taxon>Bacillota</taxon>
        <taxon>Bacilli</taxon>
        <taxon>Bacillales</taxon>
        <taxon>Bacillaceae</taxon>
        <taxon>Bacillus</taxon>
        <taxon>Bacillus cereus group</taxon>
    </lineage>
</organism>
<reference evidence="1 2" key="1">
    <citation type="submission" date="2017-09" db="EMBL/GenBank/DDBJ databases">
        <title>Large-scale bioinformatics analysis of Bacillus genomes uncovers conserved roles of natural products in bacterial physiology.</title>
        <authorList>
            <consortium name="Agbiome Team Llc"/>
            <person name="Bleich R.M."/>
            <person name="Grubbs K.J."/>
            <person name="Santa Maria K.C."/>
            <person name="Allen S.E."/>
            <person name="Farag S."/>
            <person name="Shank E.A."/>
            <person name="Bowers A."/>
        </authorList>
    </citation>
    <scope>NUCLEOTIDE SEQUENCE [LARGE SCALE GENOMIC DNA]</scope>
    <source>
        <strain evidence="1 2">AFS053130</strain>
    </source>
</reference>
<protein>
    <submittedName>
        <fullName evidence="1">Uncharacterized protein</fullName>
    </submittedName>
</protein>
<gene>
    <name evidence="1" type="ORF">CN958_02050</name>
</gene>
<name>A0A2B9DY78_BACCE</name>
<accession>A0A2B9DY78</accession>
<evidence type="ECO:0000313" key="1">
    <source>
        <dbReference type="EMBL" id="PGM97698.1"/>
    </source>
</evidence>
<dbReference type="AlphaFoldDB" id="A0A2B9DY78"/>
<dbReference type="RefSeq" id="WP_098775655.1">
    <property type="nucleotide sequence ID" value="NZ_NUHO01000011.1"/>
</dbReference>
<evidence type="ECO:0000313" key="2">
    <source>
        <dbReference type="Proteomes" id="UP000222054"/>
    </source>
</evidence>
<comment type="caution">
    <text evidence="1">The sequence shown here is derived from an EMBL/GenBank/DDBJ whole genome shotgun (WGS) entry which is preliminary data.</text>
</comment>
<sequence length="124" mass="13370">MKKLVLTGVLSAGTLMGSNLLGLEAITVNAASLSNIESNIEKQNTDFIIGSVIDVDIDYVGVEFKNNDGKTDTVEVLLPKGHHFKQGDKVKVTNRGQWTYQKIGMNNAAFAAEGSISKITQESK</sequence>
<dbReference type="EMBL" id="NUHO01000011">
    <property type="protein sequence ID" value="PGM97698.1"/>
    <property type="molecule type" value="Genomic_DNA"/>
</dbReference>
<proteinExistence type="predicted"/>
<dbReference type="Proteomes" id="UP000222054">
    <property type="component" value="Unassembled WGS sequence"/>
</dbReference>